<feature type="compositionally biased region" description="Polar residues" evidence="2">
    <location>
        <begin position="920"/>
        <end position="933"/>
    </location>
</feature>
<feature type="compositionally biased region" description="Polar residues" evidence="2">
    <location>
        <begin position="380"/>
        <end position="412"/>
    </location>
</feature>
<feature type="compositionally biased region" description="Polar residues" evidence="2">
    <location>
        <begin position="419"/>
        <end position="434"/>
    </location>
</feature>
<feature type="compositionally biased region" description="Polar residues" evidence="2">
    <location>
        <begin position="1"/>
        <end position="11"/>
    </location>
</feature>
<feature type="compositionally biased region" description="Low complexity" evidence="2">
    <location>
        <begin position="53"/>
        <end position="75"/>
    </location>
</feature>
<comment type="caution">
    <text evidence="3">The sequence shown here is derived from an EMBL/GenBank/DDBJ whole genome shotgun (WGS) entry which is preliminary data.</text>
</comment>
<feature type="compositionally biased region" description="Polar residues" evidence="2">
    <location>
        <begin position="633"/>
        <end position="658"/>
    </location>
</feature>
<feature type="region of interest" description="Disordered" evidence="2">
    <location>
        <begin position="39"/>
        <end position="107"/>
    </location>
</feature>
<dbReference type="AlphaFoldDB" id="A0AA39QY22"/>
<proteinExistence type="predicted"/>
<feature type="compositionally biased region" description="Low complexity" evidence="2">
    <location>
        <begin position="856"/>
        <end position="865"/>
    </location>
</feature>
<feature type="compositionally biased region" description="Basic and acidic residues" evidence="2">
    <location>
        <begin position="664"/>
        <end position="678"/>
    </location>
</feature>
<feature type="compositionally biased region" description="Acidic residues" evidence="2">
    <location>
        <begin position="806"/>
        <end position="817"/>
    </location>
</feature>
<evidence type="ECO:0000313" key="4">
    <source>
        <dbReference type="Proteomes" id="UP001166286"/>
    </source>
</evidence>
<protein>
    <submittedName>
        <fullName evidence="3">Uncharacterized protein</fullName>
    </submittedName>
</protein>
<feature type="region of interest" description="Disordered" evidence="2">
    <location>
        <begin position="805"/>
        <end position="933"/>
    </location>
</feature>
<evidence type="ECO:0000256" key="1">
    <source>
        <dbReference type="SAM" id="Coils"/>
    </source>
</evidence>
<feature type="compositionally biased region" description="Low complexity" evidence="2">
    <location>
        <begin position="704"/>
        <end position="740"/>
    </location>
</feature>
<feature type="compositionally biased region" description="Low complexity" evidence="2">
    <location>
        <begin position="16"/>
        <end position="25"/>
    </location>
</feature>
<sequence length="933" mass="102064">MNNAALQSRTGTLEKASALSSYPPAASIGLATSQRNLRTADEAYDIYDPPTSPQQRQQRQQPQSQRPQSRPSSSSGSAHTLRRTPRLDPRSISRGRTPTVSQSSRSQLADLTLQPILNLEGSTTPGSFTAQNLLSPYWPKRSTRISKHTANAIRYALEAIRGDPEGTYPVIEGQPLPRWTPKPFTPDYIELNGQMSDLVGGAASNGRTQNGGPRVAVPQPFAEEGGRRVRTPTDIMRERVNREARKKAESDRQRREEEQRQAGEAGNIGQTTTTAAAGGAPSVDTSGYRRSSRKSGGDPTSQEAGERRGSGGTRANIPSTTQPVTYTSANANGRTERISSAPQDVATDVGNPPQPRTRTRGATLSTGQPRPVETKRQGTRAASASAAINTQLGSSAQTRNTSGKATAGTSQPRGDPPGASSTGQQQSKQESAAGSQDRRPTTSSFPHAFERWETLSSHWEGLTSFWIHRLEQNKEDIERDPINQQMARQVTDLSAAGANLFHAVVELQRLRASSERKFQRWFFETRAEQERFRENQSRFDERLREEKEAREAAVEELARLRNEESSVYSQRRMADIRVKEMTRELAIAKDEARRAWEELGRREQVERDRTTSLQRGQITTVGGVQVVPMVQGASRQGSTNRPSEGAGASTTSRQTATRIESPVGDDRYTNYDPARSETDTDPFTEGGRANPQQSEYREPDRPITATTTTTTTAQPYQQTSNTSAAAVQAARAATSSTAQSNPQPIRTTAASAPGGTYLRYGPDVTTPATTQPVTSSFYQHEGTALHGQSRVTEADERSYVPSVEDTLSEEDYDLDENGEVRRDSHGRPILGRRVLGSEGSDEYDVQEDLERERMYGRSYGSSMSGVEYGSGPPAVSGRQGPAAPADYTGSGFGAGWEAMPRHHHPTRLSDVLEEDERSRTSPSRASQTSRGIR</sequence>
<accession>A0AA39QY22</accession>
<keyword evidence="4" id="KW-1185">Reference proteome</keyword>
<gene>
    <name evidence="3" type="ORF">JMJ35_007443</name>
</gene>
<dbReference type="Proteomes" id="UP001166286">
    <property type="component" value="Unassembled WGS sequence"/>
</dbReference>
<feature type="compositionally biased region" description="Polar residues" evidence="2">
    <location>
        <begin position="94"/>
        <end position="107"/>
    </location>
</feature>
<feature type="compositionally biased region" description="Polar residues" evidence="2">
    <location>
        <begin position="316"/>
        <end position="342"/>
    </location>
</feature>
<keyword evidence="1" id="KW-0175">Coiled coil</keyword>
<evidence type="ECO:0000313" key="3">
    <source>
        <dbReference type="EMBL" id="KAK0510049.1"/>
    </source>
</evidence>
<dbReference type="EMBL" id="JAFEKC020000017">
    <property type="protein sequence ID" value="KAK0510049.1"/>
    <property type="molecule type" value="Genomic_DNA"/>
</dbReference>
<evidence type="ECO:0000256" key="2">
    <source>
        <dbReference type="SAM" id="MobiDB-lite"/>
    </source>
</evidence>
<organism evidence="3 4">
    <name type="scientific">Cladonia borealis</name>
    <dbReference type="NCBI Taxonomy" id="184061"/>
    <lineage>
        <taxon>Eukaryota</taxon>
        <taxon>Fungi</taxon>
        <taxon>Dikarya</taxon>
        <taxon>Ascomycota</taxon>
        <taxon>Pezizomycotina</taxon>
        <taxon>Lecanoromycetes</taxon>
        <taxon>OSLEUM clade</taxon>
        <taxon>Lecanoromycetidae</taxon>
        <taxon>Lecanorales</taxon>
        <taxon>Lecanorineae</taxon>
        <taxon>Cladoniaceae</taxon>
        <taxon>Cladonia</taxon>
    </lineage>
</organism>
<feature type="region of interest" description="Disordered" evidence="2">
    <location>
        <begin position="1"/>
        <end position="25"/>
    </location>
</feature>
<reference evidence="3" key="1">
    <citation type="submission" date="2023-03" db="EMBL/GenBank/DDBJ databases">
        <title>Complete genome of Cladonia borealis.</title>
        <authorList>
            <person name="Park H."/>
        </authorList>
    </citation>
    <scope>NUCLEOTIDE SEQUENCE</scope>
    <source>
        <strain evidence="3">ANT050790</strain>
    </source>
</reference>
<feature type="compositionally biased region" description="Basic and acidic residues" evidence="2">
    <location>
        <begin position="235"/>
        <end position="261"/>
    </location>
</feature>
<name>A0AA39QY22_9LECA</name>
<feature type="region of interest" description="Disordered" evidence="2">
    <location>
        <begin position="631"/>
        <end position="756"/>
    </location>
</feature>
<feature type="coiled-coil region" evidence="1">
    <location>
        <begin position="543"/>
        <end position="591"/>
    </location>
</feature>
<feature type="region of interest" description="Disordered" evidence="2">
    <location>
        <begin position="200"/>
        <end position="445"/>
    </location>
</feature>
<feature type="compositionally biased region" description="Low complexity" evidence="2">
    <location>
        <begin position="271"/>
        <end position="280"/>
    </location>
</feature>
<feature type="compositionally biased region" description="Polar residues" evidence="2">
    <location>
        <begin position="741"/>
        <end position="750"/>
    </location>
</feature>